<reference evidence="6" key="1">
    <citation type="submission" date="2021-01" db="EMBL/GenBank/DDBJ databases">
        <authorList>
            <person name="Li R."/>
            <person name="Bekaert M."/>
        </authorList>
    </citation>
    <scope>NUCLEOTIDE SEQUENCE</scope>
    <source>
        <strain evidence="6">Farmed</strain>
    </source>
</reference>
<keyword evidence="4 5" id="KW-0472">Membrane</keyword>
<dbReference type="GO" id="GO:0019226">
    <property type="term" value="P:transmission of nerve impulse"/>
    <property type="evidence" value="ECO:0007669"/>
    <property type="project" value="TreeGrafter"/>
</dbReference>
<dbReference type="GO" id="GO:0099590">
    <property type="term" value="P:neurotransmitter receptor internalization"/>
    <property type="evidence" value="ECO:0007669"/>
    <property type="project" value="TreeGrafter"/>
</dbReference>
<dbReference type="PANTHER" id="PTHR12107">
    <property type="entry name" value="VOLTAGE-DEPENDENT CALCIUM CHANNEL GAMMA SUBUNIT"/>
    <property type="match status" value="1"/>
</dbReference>
<evidence type="ECO:0000313" key="7">
    <source>
        <dbReference type="Proteomes" id="UP000597762"/>
    </source>
</evidence>
<name>A0A812CA94_ACAPH</name>
<organism evidence="6 7">
    <name type="scientific">Acanthosepion pharaonis</name>
    <name type="common">Pharaoh cuttlefish</name>
    <name type="synonym">Sepia pharaonis</name>
    <dbReference type="NCBI Taxonomy" id="158019"/>
    <lineage>
        <taxon>Eukaryota</taxon>
        <taxon>Metazoa</taxon>
        <taxon>Spiralia</taxon>
        <taxon>Lophotrochozoa</taxon>
        <taxon>Mollusca</taxon>
        <taxon>Cephalopoda</taxon>
        <taxon>Coleoidea</taxon>
        <taxon>Decapodiformes</taxon>
        <taxon>Sepiida</taxon>
        <taxon>Sepiina</taxon>
        <taxon>Sepiidae</taxon>
        <taxon>Acanthosepion</taxon>
    </lineage>
</organism>
<feature type="transmembrane region" description="Helical" evidence="5">
    <location>
        <begin position="12"/>
        <end position="37"/>
    </location>
</feature>
<evidence type="ECO:0000256" key="4">
    <source>
        <dbReference type="ARBA" id="ARBA00023136"/>
    </source>
</evidence>
<evidence type="ECO:0000313" key="6">
    <source>
        <dbReference type="EMBL" id="CAE1264220.1"/>
    </source>
</evidence>
<dbReference type="InterPro" id="IPR051072">
    <property type="entry name" value="CACNG_subunit"/>
</dbReference>
<comment type="caution">
    <text evidence="6">The sequence shown here is derived from an EMBL/GenBank/DDBJ whole genome shotgun (WGS) entry which is preliminary data.</text>
</comment>
<dbReference type="AlphaFoldDB" id="A0A812CA94"/>
<evidence type="ECO:0000256" key="5">
    <source>
        <dbReference type="SAM" id="Phobius"/>
    </source>
</evidence>
<feature type="transmembrane region" description="Helical" evidence="5">
    <location>
        <begin position="197"/>
        <end position="216"/>
    </location>
</feature>
<dbReference type="GO" id="GO:0005245">
    <property type="term" value="F:voltage-gated calcium channel activity"/>
    <property type="evidence" value="ECO:0007669"/>
    <property type="project" value="TreeGrafter"/>
</dbReference>
<keyword evidence="3 5" id="KW-1133">Transmembrane helix</keyword>
<dbReference type="GO" id="GO:0051968">
    <property type="term" value="P:positive regulation of synaptic transmission, glutamatergic"/>
    <property type="evidence" value="ECO:0007669"/>
    <property type="project" value="TreeGrafter"/>
</dbReference>
<dbReference type="GO" id="GO:0098839">
    <property type="term" value="C:postsynaptic density membrane"/>
    <property type="evidence" value="ECO:0007669"/>
    <property type="project" value="TreeGrafter"/>
</dbReference>
<keyword evidence="2 5" id="KW-0812">Transmembrane</keyword>
<dbReference type="PANTHER" id="PTHR12107:SF0">
    <property type="entry name" value="STARGAZIN (MAMMALIAN CALCIUM CHANNEL) HOMOLOG"/>
    <property type="match status" value="1"/>
</dbReference>
<evidence type="ECO:0000256" key="3">
    <source>
        <dbReference type="ARBA" id="ARBA00022989"/>
    </source>
</evidence>
<proteinExistence type="predicted"/>
<evidence type="ECO:0000256" key="1">
    <source>
        <dbReference type="ARBA" id="ARBA00004141"/>
    </source>
</evidence>
<protein>
    <submittedName>
        <fullName evidence="6">CACNG5</fullName>
    </submittedName>
</protein>
<feature type="transmembrane region" description="Helical" evidence="5">
    <location>
        <begin position="132"/>
        <end position="159"/>
    </location>
</feature>
<evidence type="ECO:0000256" key="2">
    <source>
        <dbReference type="ARBA" id="ARBA00022692"/>
    </source>
</evidence>
<dbReference type="GO" id="GO:0098943">
    <property type="term" value="P:neurotransmitter receptor transport, postsynaptic endosome to lysosome"/>
    <property type="evidence" value="ECO:0007669"/>
    <property type="project" value="TreeGrafter"/>
</dbReference>
<comment type="subcellular location">
    <subcellularLocation>
        <location evidence="1">Membrane</location>
        <topology evidence="1">Multi-pass membrane protein</topology>
    </subcellularLocation>
</comment>
<accession>A0A812CA94</accession>
<dbReference type="Gene3D" id="1.20.140.150">
    <property type="match status" value="1"/>
</dbReference>
<dbReference type="InterPro" id="IPR004031">
    <property type="entry name" value="PMP22/EMP/MP20/Claudin"/>
</dbReference>
<dbReference type="GO" id="GO:0016247">
    <property type="term" value="F:channel regulator activity"/>
    <property type="evidence" value="ECO:0007669"/>
    <property type="project" value="TreeGrafter"/>
</dbReference>
<sequence>MSFFTLQSIYLSIYLSIAIVYVVFSNQSFFLCLLINTTGPPTSRTYKDAISIFSILIFDILLLCIVATVFSVTTFYLLLLLERLHRLLLYRHSLCRRGCCRAVCCRRPRSPAETYGRTTTTTTMDVCGKKRLLMIMTSSCAGAAFGLLCIAVATDYWLYTSERVVDSSYNTSAIYKRTYSGLWRKCEHTGEYLPASHSSYCCYICLCFYSFYYYYYYDKTTIITLFHTSSYKFK</sequence>
<dbReference type="Proteomes" id="UP000597762">
    <property type="component" value="Unassembled WGS sequence"/>
</dbReference>
<dbReference type="GO" id="GO:0032281">
    <property type="term" value="C:AMPA glutamate receptor complex"/>
    <property type="evidence" value="ECO:0007669"/>
    <property type="project" value="TreeGrafter"/>
</dbReference>
<dbReference type="OrthoDB" id="9990458at2759"/>
<dbReference type="EMBL" id="CAHIKZ030001441">
    <property type="protein sequence ID" value="CAE1264220.1"/>
    <property type="molecule type" value="Genomic_DNA"/>
</dbReference>
<keyword evidence="7" id="KW-1185">Reference proteome</keyword>
<dbReference type="Pfam" id="PF13903">
    <property type="entry name" value="Claudin_2"/>
    <property type="match status" value="1"/>
</dbReference>
<dbReference type="GO" id="GO:0098970">
    <property type="term" value="P:postsynaptic neurotransmitter receptor diffusion trapping"/>
    <property type="evidence" value="ECO:0007669"/>
    <property type="project" value="TreeGrafter"/>
</dbReference>
<feature type="transmembrane region" description="Helical" evidence="5">
    <location>
        <begin position="49"/>
        <end position="81"/>
    </location>
</feature>
<gene>
    <name evidence="6" type="ORF">SPHA_34090</name>
</gene>